<keyword evidence="2" id="KW-0574">Periplasm</keyword>
<dbReference type="GO" id="GO:0030288">
    <property type="term" value="C:outer membrane-bounded periplasmic space"/>
    <property type="evidence" value="ECO:0007669"/>
    <property type="project" value="InterPro"/>
</dbReference>
<keyword evidence="8" id="KW-1185">Reference proteome</keyword>
<gene>
    <name evidence="6" type="primary">flaA</name>
    <name evidence="7" type="ORF">FUT82_12795</name>
    <name evidence="6" type="ORF">TPHV1_70080</name>
</gene>
<dbReference type="OrthoDB" id="350240at2"/>
<evidence type="ECO:0000256" key="5">
    <source>
        <dbReference type="SAM" id="SignalP"/>
    </source>
</evidence>
<evidence type="ECO:0000313" key="6">
    <source>
        <dbReference type="EMBL" id="CEM63217.1"/>
    </source>
</evidence>
<evidence type="ECO:0000313" key="8">
    <source>
        <dbReference type="Proteomes" id="UP000042527"/>
    </source>
</evidence>
<feature type="region of interest" description="Disordered" evidence="4">
    <location>
        <begin position="335"/>
        <end position="360"/>
    </location>
</feature>
<reference evidence="6" key="2">
    <citation type="submission" date="2015-01" db="EMBL/GenBank/DDBJ databases">
        <authorList>
            <person name="Xiang T."/>
            <person name="Song Y."/>
            <person name="Huang L."/>
            <person name="Wang B."/>
            <person name="Wu P."/>
        </authorList>
    </citation>
    <scope>NUCLEOTIDE SEQUENCE [LARGE SCALE GENOMIC DNA]</scope>
    <source>
        <strain evidence="6">V1</strain>
    </source>
</reference>
<dbReference type="EMBL" id="CDNC01000049">
    <property type="protein sequence ID" value="CEM63217.1"/>
    <property type="molecule type" value="Genomic_DNA"/>
</dbReference>
<dbReference type="Pfam" id="PF04620">
    <property type="entry name" value="FlaA"/>
    <property type="match status" value="1"/>
</dbReference>
<keyword evidence="6" id="KW-0282">Flagellum</keyword>
<dbReference type="GeneID" id="57752523"/>
<proteinExistence type="predicted"/>
<keyword evidence="6" id="KW-0969">Cilium</keyword>
<dbReference type="AlphaFoldDB" id="A0A0B7GZY3"/>
<evidence type="ECO:0000256" key="1">
    <source>
        <dbReference type="ARBA" id="ARBA00004631"/>
    </source>
</evidence>
<dbReference type="GO" id="GO:0071973">
    <property type="term" value="P:bacterial-type flagellum-dependent cell motility"/>
    <property type="evidence" value="ECO:0007669"/>
    <property type="project" value="InterPro"/>
</dbReference>
<dbReference type="InterPro" id="IPR016369">
    <property type="entry name" value="FlaA_Spirochaetes"/>
</dbReference>
<feature type="signal peptide" evidence="5">
    <location>
        <begin position="1"/>
        <end position="21"/>
    </location>
</feature>
<feature type="chain" id="PRO_5030004838" evidence="5">
    <location>
        <begin position="22"/>
        <end position="360"/>
    </location>
</feature>
<name>A0A0B7GZY3_TREPH</name>
<keyword evidence="6" id="KW-0966">Cell projection</keyword>
<evidence type="ECO:0000256" key="4">
    <source>
        <dbReference type="SAM" id="MobiDB-lite"/>
    </source>
</evidence>
<organism evidence="6 8">
    <name type="scientific">Treponema phagedenis</name>
    <dbReference type="NCBI Taxonomy" id="162"/>
    <lineage>
        <taxon>Bacteria</taxon>
        <taxon>Pseudomonadati</taxon>
        <taxon>Spirochaetota</taxon>
        <taxon>Spirochaetia</taxon>
        <taxon>Spirochaetales</taxon>
        <taxon>Treponemataceae</taxon>
        <taxon>Treponema</taxon>
    </lineage>
</organism>
<dbReference type="Proteomes" id="UP000042527">
    <property type="component" value="Unassembled WGS sequence"/>
</dbReference>
<comment type="subcellular location">
    <subcellularLocation>
        <location evidence="1">Periplasmic flagellum</location>
    </subcellularLocation>
</comment>
<sequence>MKRTFILGAIALLFSGAIAVAEQATLIDFGKLNADIVPDKNGNMTQNRRTIMDYGAVAGASYTDEQKAAMRSSLAIGQWEVILNSSSKNPVSVAVSHAVEAPVSEEAKSFAGERLLGVRVEFPTWNNNANAVIKPAFLIPAYETMTQVDDEGNLQEPSEEDKASGKGRFEDGYGAVNNVGVIKSIAVNTYGLNFPHGLFVLLRDQNNEVHRHFMGYLLFDGWKELVWNNPQYITDVKSREVRLYPVYPLAMPRVTFDGFLITRDAAHDGGPYIGYFKDVKVIYDKAVLNTARDFADEDIWGIQTAREMERKKIEVARFGQKQVLNYLEQQKMATETGFAPSEGSEAAREQGGQAEAAAAE</sequence>
<keyword evidence="5" id="KW-0732">Signal</keyword>
<feature type="compositionally biased region" description="Low complexity" evidence="4">
    <location>
        <begin position="341"/>
        <end position="360"/>
    </location>
</feature>
<evidence type="ECO:0000256" key="3">
    <source>
        <dbReference type="ARBA" id="ARBA00023143"/>
    </source>
</evidence>
<keyword evidence="3" id="KW-0975">Bacterial flagellum</keyword>
<dbReference type="RefSeq" id="WP_044635035.1">
    <property type="nucleotide sequence ID" value="NZ_CDNC01000049.1"/>
</dbReference>
<accession>A0A0B7GZY3</accession>
<dbReference type="InterPro" id="IPR006714">
    <property type="entry name" value="FlaA"/>
</dbReference>
<reference evidence="7 9" key="3">
    <citation type="submission" date="2019-08" db="EMBL/GenBank/DDBJ databases">
        <authorList>
            <person name="Kuhnert P."/>
        </authorList>
    </citation>
    <scope>NUCLEOTIDE SEQUENCE [LARGE SCALE GENOMIC DNA]</scope>
    <source>
        <strain evidence="7 9">B36.5</strain>
    </source>
</reference>
<evidence type="ECO:0000313" key="7">
    <source>
        <dbReference type="EMBL" id="QEJ98786.1"/>
    </source>
</evidence>
<evidence type="ECO:0000256" key="2">
    <source>
        <dbReference type="ARBA" id="ARBA00022764"/>
    </source>
</evidence>
<dbReference type="PIRSF" id="PIRSF002892">
    <property type="entry name" value="Flagellin_A"/>
    <property type="match status" value="1"/>
</dbReference>
<dbReference type="Proteomes" id="UP000323594">
    <property type="component" value="Chromosome"/>
</dbReference>
<reference evidence="8" key="1">
    <citation type="submission" date="2015-01" db="EMBL/GenBank/DDBJ databases">
        <authorList>
            <person name="Manzoor Shahid"/>
            <person name="Zubair Saima"/>
        </authorList>
    </citation>
    <scope>NUCLEOTIDE SEQUENCE [LARGE SCALE GENOMIC DNA]</scope>
    <source>
        <strain evidence="8">V1</strain>
    </source>
</reference>
<dbReference type="GO" id="GO:0055040">
    <property type="term" value="C:periplasmic flagellum"/>
    <property type="evidence" value="ECO:0007669"/>
    <property type="project" value="UniProtKB-SubCell"/>
</dbReference>
<evidence type="ECO:0000313" key="9">
    <source>
        <dbReference type="Proteomes" id="UP000323594"/>
    </source>
</evidence>
<dbReference type="EMBL" id="CP042817">
    <property type="protein sequence ID" value="QEJ98786.1"/>
    <property type="molecule type" value="Genomic_DNA"/>
</dbReference>
<protein>
    <submittedName>
        <fullName evidence="6">Flagellar filament outer layer protein</fullName>
    </submittedName>
    <submittedName>
        <fullName evidence="7">Flagellar protein</fullName>
    </submittedName>
</protein>